<evidence type="ECO:0000259" key="6">
    <source>
        <dbReference type="PROSITE" id="PS50157"/>
    </source>
</evidence>
<reference evidence="8" key="1">
    <citation type="submission" date="2016-11" db="UniProtKB">
        <authorList>
            <consortium name="WormBaseParasite"/>
        </authorList>
    </citation>
    <scope>IDENTIFICATION</scope>
</reference>
<evidence type="ECO:0000313" key="8">
    <source>
        <dbReference type="WBParaSite" id="BXY_0576900.1"/>
    </source>
</evidence>
<evidence type="ECO:0000256" key="5">
    <source>
        <dbReference type="PROSITE-ProRule" id="PRU00042"/>
    </source>
</evidence>
<dbReference type="GO" id="GO:0000981">
    <property type="term" value="F:DNA-binding transcription factor activity, RNA polymerase II-specific"/>
    <property type="evidence" value="ECO:0007669"/>
    <property type="project" value="TreeGrafter"/>
</dbReference>
<keyword evidence="1" id="KW-0479">Metal-binding</keyword>
<dbReference type="Gene3D" id="3.30.160.60">
    <property type="entry name" value="Classic Zinc Finger"/>
    <property type="match status" value="6"/>
</dbReference>
<evidence type="ECO:0000256" key="4">
    <source>
        <dbReference type="ARBA" id="ARBA00022833"/>
    </source>
</evidence>
<dbReference type="SUPFAM" id="SSF57667">
    <property type="entry name" value="beta-beta-alpha zinc fingers"/>
    <property type="match status" value="4"/>
</dbReference>
<dbReference type="AlphaFoldDB" id="A0A1I7RYF2"/>
<name>A0A1I7RYF2_BURXY</name>
<dbReference type="PANTHER" id="PTHR24409">
    <property type="entry name" value="ZINC FINGER PROTEIN 142"/>
    <property type="match status" value="1"/>
</dbReference>
<accession>A0A1I7RYF2</accession>
<evidence type="ECO:0000256" key="2">
    <source>
        <dbReference type="ARBA" id="ARBA00022737"/>
    </source>
</evidence>
<evidence type="ECO:0000256" key="1">
    <source>
        <dbReference type="ARBA" id="ARBA00022723"/>
    </source>
</evidence>
<evidence type="ECO:0000256" key="3">
    <source>
        <dbReference type="ARBA" id="ARBA00022771"/>
    </source>
</evidence>
<feature type="domain" description="C2H2-type" evidence="6">
    <location>
        <begin position="364"/>
        <end position="394"/>
    </location>
</feature>
<dbReference type="Pfam" id="PF00096">
    <property type="entry name" value="zf-C2H2"/>
    <property type="match status" value="4"/>
</dbReference>
<dbReference type="GO" id="GO:0000977">
    <property type="term" value="F:RNA polymerase II transcription regulatory region sequence-specific DNA binding"/>
    <property type="evidence" value="ECO:0007669"/>
    <property type="project" value="TreeGrafter"/>
</dbReference>
<dbReference type="PROSITE" id="PS00028">
    <property type="entry name" value="ZINC_FINGER_C2H2_1"/>
    <property type="match status" value="6"/>
</dbReference>
<proteinExistence type="predicted"/>
<feature type="domain" description="C2H2-type" evidence="6">
    <location>
        <begin position="60"/>
        <end position="87"/>
    </location>
</feature>
<organism evidence="7 8">
    <name type="scientific">Bursaphelenchus xylophilus</name>
    <name type="common">Pinewood nematode worm</name>
    <name type="synonym">Aphelenchoides xylophilus</name>
    <dbReference type="NCBI Taxonomy" id="6326"/>
    <lineage>
        <taxon>Eukaryota</taxon>
        <taxon>Metazoa</taxon>
        <taxon>Ecdysozoa</taxon>
        <taxon>Nematoda</taxon>
        <taxon>Chromadorea</taxon>
        <taxon>Rhabditida</taxon>
        <taxon>Tylenchina</taxon>
        <taxon>Tylenchomorpha</taxon>
        <taxon>Aphelenchoidea</taxon>
        <taxon>Aphelenchoididae</taxon>
        <taxon>Bursaphelenchus</taxon>
    </lineage>
</organism>
<dbReference type="Proteomes" id="UP000095284">
    <property type="component" value="Unplaced"/>
</dbReference>
<dbReference type="eggNOG" id="KOG1721">
    <property type="taxonomic scope" value="Eukaryota"/>
</dbReference>
<keyword evidence="3 5" id="KW-0863">Zinc-finger</keyword>
<dbReference type="GO" id="GO:0008270">
    <property type="term" value="F:zinc ion binding"/>
    <property type="evidence" value="ECO:0007669"/>
    <property type="project" value="UniProtKB-KW"/>
</dbReference>
<feature type="domain" description="C2H2-type" evidence="6">
    <location>
        <begin position="336"/>
        <end position="363"/>
    </location>
</feature>
<dbReference type="InterPro" id="IPR036236">
    <property type="entry name" value="Znf_C2H2_sf"/>
</dbReference>
<evidence type="ECO:0000313" key="7">
    <source>
        <dbReference type="Proteomes" id="UP000095284"/>
    </source>
</evidence>
<feature type="domain" description="C2H2-type" evidence="6">
    <location>
        <begin position="88"/>
        <end position="115"/>
    </location>
</feature>
<dbReference type="FunFam" id="3.30.160.60:FF:002343">
    <property type="entry name" value="Zinc finger protein 33A"/>
    <property type="match status" value="2"/>
</dbReference>
<dbReference type="GO" id="GO:0005634">
    <property type="term" value="C:nucleus"/>
    <property type="evidence" value="ECO:0007669"/>
    <property type="project" value="TreeGrafter"/>
</dbReference>
<dbReference type="PANTHER" id="PTHR24409:SF430">
    <property type="entry name" value="C2H2-TYPE DOMAIN-CONTAINING PROTEIN"/>
    <property type="match status" value="1"/>
</dbReference>
<sequence>MPLIPVGLGTSSSFSVSSISGNTSTIEEPSSSFQDDKQWLDDICVANNIITSTGRCVTTYMCKKCGREFPHPSKIREHFRVHTGERPFKCSICSCSFAQKNSLTSHLRIHTVSRPYECRFCDVKFSTSSHRLRHEKTVHADLFRSQLMNTAYDGPPTLSPQPRLIDESNYIENEIVIEDNPTEIRGKKNASEREGQRTFVKNRAIDGSVAHLGEEYQEVVFANELPPVKGRRRRADEYKQVVVDSRIYDMAAPRPKNFSKPGLNTMKLKKPMPKGVKEDTINIVVDAIARGMDPSDILPRSKRPATIKECEYCGKKLKYPSRILEHMRTHTKEKPFVCPICHTGFAQQTTLRMHLRRHMDTRLFVCPMDGCQSSFINGALLNLHVKEVHQQKRRFACLNGCGKIFRSNSARLKHEMEMCEVVNQEIIHEHVDEQTEFVGDVEGREATVGEEGYIIEEWKEDEHGNVIYDEEQEYEDNYFYEEMEEFRLEGNFEVGGGVSAPGRFVNEESH</sequence>
<keyword evidence="2" id="KW-0677">Repeat</keyword>
<feature type="domain" description="C2H2-type" evidence="6">
    <location>
        <begin position="308"/>
        <end position="335"/>
    </location>
</feature>
<protein>
    <submittedName>
        <fullName evidence="8">Zinc finger protein</fullName>
    </submittedName>
</protein>
<dbReference type="WBParaSite" id="BXY_0576900.1">
    <property type="protein sequence ID" value="BXY_0576900.1"/>
    <property type="gene ID" value="BXY_0576900"/>
</dbReference>
<dbReference type="SMART" id="SM00355">
    <property type="entry name" value="ZnF_C2H2"/>
    <property type="match status" value="6"/>
</dbReference>
<dbReference type="PROSITE" id="PS50157">
    <property type="entry name" value="ZINC_FINGER_C2H2_2"/>
    <property type="match status" value="6"/>
</dbReference>
<feature type="domain" description="C2H2-type" evidence="6">
    <location>
        <begin position="116"/>
        <end position="140"/>
    </location>
</feature>
<dbReference type="InterPro" id="IPR013087">
    <property type="entry name" value="Znf_C2H2_type"/>
</dbReference>
<keyword evidence="4" id="KW-0862">Zinc</keyword>